<organism evidence="3 4">
    <name type="scientific">Shewanella mangrovi</name>
    <dbReference type="NCBI Taxonomy" id="1515746"/>
    <lineage>
        <taxon>Bacteria</taxon>
        <taxon>Pseudomonadati</taxon>
        <taxon>Pseudomonadota</taxon>
        <taxon>Gammaproteobacteria</taxon>
        <taxon>Alteromonadales</taxon>
        <taxon>Shewanellaceae</taxon>
        <taxon>Shewanella</taxon>
    </lineage>
</organism>
<accession>A0A094J9V6</accession>
<name>A0A094J9V6_9GAMM</name>
<dbReference type="AlphaFoldDB" id="A0A094J9V6"/>
<gene>
    <name evidence="3" type="ORF">HR45_18680</name>
</gene>
<feature type="region of interest" description="Disordered" evidence="1">
    <location>
        <begin position="80"/>
        <end position="101"/>
    </location>
</feature>
<proteinExistence type="predicted"/>
<evidence type="ECO:0000313" key="4">
    <source>
        <dbReference type="Proteomes" id="UP000029264"/>
    </source>
</evidence>
<dbReference type="STRING" id="1515746.HR45_18680"/>
<feature type="compositionally biased region" description="Polar residues" evidence="1">
    <location>
        <begin position="88"/>
        <end position="101"/>
    </location>
</feature>
<dbReference type="RefSeq" id="WP_037445716.1">
    <property type="nucleotide sequence ID" value="NZ_JPEO01000026.1"/>
</dbReference>
<dbReference type="Proteomes" id="UP000029264">
    <property type="component" value="Unassembled WGS sequence"/>
</dbReference>
<evidence type="ECO:0000313" key="3">
    <source>
        <dbReference type="EMBL" id="KFZ36032.1"/>
    </source>
</evidence>
<reference evidence="3 4" key="1">
    <citation type="submission" date="2014-06" db="EMBL/GenBank/DDBJ databases">
        <title>Shewanella sp. YQH10.</title>
        <authorList>
            <person name="Liu Y."/>
            <person name="Zeng R."/>
        </authorList>
    </citation>
    <scope>NUCLEOTIDE SEQUENCE [LARGE SCALE GENOMIC DNA]</scope>
    <source>
        <strain evidence="3 4">YQH10</strain>
    </source>
</reference>
<sequence length="101" mass="10355">MKNVTSTLIAGVLVSGALFANAASAADATDVAKHQLVSAISNSVSQQANEMYYGAKAEILASIQQQLNLSVATHQAPNAATSMMAESAEQNDAESVQTASK</sequence>
<evidence type="ECO:0000256" key="2">
    <source>
        <dbReference type="SAM" id="SignalP"/>
    </source>
</evidence>
<keyword evidence="2" id="KW-0732">Signal</keyword>
<keyword evidence="4" id="KW-1185">Reference proteome</keyword>
<comment type="caution">
    <text evidence="3">The sequence shown here is derived from an EMBL/GenBank/DDBJ whole genome shotgun (WGS) entry which is preliminary data.</text>
</comment>
<dbReference type="EMBL" id="JPEO01000026">
    <property type="protein sequence ID" value="KFZ36032.1"/>
    <property type="molecule type" value="Genomic_DNA"/>
</dbReference>
<evidence type="ECO:0000256" key="1">
    <source>
        <dbReference type="SAM" id="MobiDB-lite"/>
    </source>
</evidence>
<feature type="signal peptide" evidence="2">
    <location>
        <begin position="1"/>
        <end position="25"/>
    </location>
</feature>
<feature type="chain" id="PRO_5001900073" evidence="2">
    <location>
        <begin position="26"/>
        <end position="101"/>
    </location>
</feature>
<protein>
    <submittedName>
        <fullName evidence="3">Uncharacterized protein</fullName>
    </submittedName>
</protein>